<keyword evidence="3" id="KW-1185">Reference proteome</keyword>
<protein>
    <recommendedName>
        <fullName evidence="4">Replication termination factor 2</fullName>
    </recommendedName>
</protein>
<sequence>MARKQIFVQLPDLQIPAQTLTLNTNTTTLNQLKLSIISLFSPLSSSQSLTLTLNSVFFTFNGKTLTDPSSLSQIPPLSTLYLRLRLLGGGGDGGATGAESRDCYLNMYAVKKPDKVDPNEQRLSRWTTCALSFEPLKHPCVIDKLGNVFNKEKLVEALLEKKMPKGFDHIKGLKDMIAIELSPIPGLKFDDDTSFMTRFQCPISGLEFNGKYKFFALKSCGHVLSAKALKEVKLSECLVCHRAFLESDKIVINGSEEEVALLRERMEEEKAKLKGKKARKTKTGEVGDVGVVGSGKLSGTKRGVDVNEGEKATAKVESNGKVVIDAAAKGASNVQVKKFKATDAAPPNATKEVVEAYEVTNLSFTSVGFGMLGLQADESFRNRCKSCGFSAVEYEEWMNRVPLAVGVDSLLLQQRNSNSQLLPPDYAACACAILSLITLAFKEDMSYRDGLKPDSS</sequence>
<dbReference type="CDD" id="cd16653">
    <property type="entry name" value="RING-like_Rtf2"/>
    <property type="match status" value="1"/>
</dbReference>
<evidence type="ECO:0000313" key="2">
    <source>
        <dbReference type="EMBL" id="KAK6944374.1"/>
    </source>
</evidence>
<name>A0AAN8W6Z2_9MAGN</name>
<evidence type="ECO:0000256" key="1">
    <source>
        <dbReference type="SAM" id="Coils"/>
    </source>
</evidence>
<dbReference type="PANTHER" id="PTHR12775:SF2">
    <property type="entry name" value="REPLICATION TERMINATION FACTOR 2"/>
    <property type="match status" value="1"/>
</dbReference>
<feature type="coiled-coil region" evidence="1">
    <location>
        <begin position="252"/>
        <end position="283"/>
    </location>
</feature>
<keyword evidence="1" id="KW-0175">Coiled coil</keyword>
<dbReference type="EMBL" id="JBAMMX010000003">
    <property type="protein sequence ID" value="KAK6944374.1"/>
    <property type="molecule type" value="Genomic_DNA"/>
</dbReference>
<dbReference type="GO" id="GO:0005634">
    <property type="term" value="C:nucleus"/>
    <property type="evidence" value="ECO:0007669"/>
    <property type="project" value="TreeGrafter"/>
</dbReference>
<gene>
    <name evidence="2" type="ORF">RJ641_025476</name>
</gene>
<dbReference type="GO" id="GO:0006274">
    <property type="term" value="P:DNA replication termination"/>
    <property type="evidence" value="ECO:0007669"/>
    <property type="project" value="TreeGrafter"/>
</dbReference>
<dbReference type="Pfam" id="PF04641">
    <property type="entry name" value="Rtf2"/>
    <property type="match status" value="1"/>
</dbReference>
<organism evidence="2 3">
    <name type="scientific">Dillenia turbinata</name>
    <dbReference type="NCBI Taxonomy" id="194707"/>
    <lineage>
        <taxon>Eukaryota</taxon>
        <taxon>Viridiplantae</taxon>
        <taxon>Streptophyta</taxon>
        <taxon>Embryophyta</taxon>
        <taxon>Tracheophyta</taxon>
        <taxon>Spermatophyta</taxon>
        <taxon>Magnoliopsida</taxon>
        <taxon>eudicotyledons</taxon>
        <taxon>Gunneridae</taxon>
        <taxon>Pentapetalae</taxon>
        <taxon>Dilleniales</taxon>
        <taxon>Dilleniaceae</taxon>
        <taxon>Dillenia</taxon>
    </lineage>
</organism>
<evidence type="ECO:0000313" key="3">
    <source>
        <dbReference type="Proteomes" id="UP001370490"/>
    </source>
</evidence>
<dbReference type="Proteomes" id="UP001370490">
    <property type="component" value="Unassembled WGS sequence"/>
</dbReference>
<dbReference type="InterPro" id="IPR006735">
    <property type="entry name" value="Rtf2"/>
</dbReference>
<accession>A0AAN8W6Z2</accession>
<dbReference type="AlphaFoldDB" id="A0AAN8W6Z2"/>
<comment type="caution">
    <text evidence="2">The sequence shown here is derived from an EMBL/GenBank/DDBJ whole genome shotgun (WGS) entry which is preliminary data.</text>
</comment>
<proteinExistence type="predicted"/>
<reference evidence="2 3" key="1">
    <citation type="submission" date="2023-12" db="EMBL/GenBank/DDBJ databases">
        <title>A high-quality genome assembly for Dillenia turbinata (Dilleniales).</title>
        <authorList>
            <person name="Chanderbali A."/>
        </authorList>
    </citation>
    <scope>NUCLEOTIDE SEQUENCE [LARGE SCALE GENOMIC DNA]</scope>
    <source>
        <strain evidence="2">LSX21</strain>
        <tissue evidence="2">Leaf</tissue>
    </source>
</reference>
<dbReference type="InterPro" id="IPR027799">
    <property type="entry name" value="Rtf2_RING-finger"/>
</dbReference>
<dbReference type="PANTHER" id="PTHR12775">
    <property type="entry name" value="PROTEIN C20ORF43 HOMOLOG"/>
    <property type="match status" value="1"/>
</dbReference>
<evidence type="ECO:0008006" key="4">
    <source>
        <dbReference type="Google" id="ProtNLM"/>
    </source>
</evidence>